<protein>
    <submittedName>
        <fullName evidence="2">ACT domain-containing protein</fullName>
    </submittedName>
</protein>
<dbReference type="Pfam" id="PF13840">
    <property type="entry name" value="ACT_7"/>
    <property type="match status" value="1"/>
</dbReference>
<gene>
    <name evidence="2" type="ORF">I6N95_19650</name>
</gene>
<reference evidence="2" key="1">
    <citation type="submission" date="2020-12" db="EMBL/GenBank/DDBJ databases">
        <title>Vagococcus allomyrinae sp. nov. and Enterococcus lavae sp. nov., isolated from the larvae of Allomyrina dichotoma.</title>
        <authorList>
            <person name="Lee S.D."/>
        </authorList>
    </citation>
    <scope>NUCLEOTIDE SEQUENCE</scope>
    <source>
        <strain evidence="2">BWB3-3</strain>
    </source>
</reference>
<dbReference type="Gene3D" id="3.30.2130.10">
    <property type="entry name" value="VC0802-like"/>
    <property type="match status" value="1"/>
</dbReference>
<dbReference type="PIRSF" id="PIRSF008459">
    <property type="entry name" value="UCP008459"/>
    <property type="match status" value="1"/>
</dbReference>
<dbReference type="InterPro" id="IPR027795">
    <property type="entry name" value="CASTOR_ACT_dom"/>
</dbReference>
<evidence type="ECO:0000313" key="3">
    <source>
        <dbReference type="Proteomes" id="UP000674938"/>
    </source>
</evidence>
<dbReference type="PANTHER" id="PTHR31131">
    <property type="entry name" value="CHROMOSOME 1, WHOLE GENOME SHOTGUN SEQUENCE"/>
    <property type="match status" value="1"/>
</dbReference>
<dbReference type="Proteomes" id="UP000674938">
    <property type="component" value="Unassembled WGS sequence"/>
</dbReference>
<sequence length="127" mass="13698">MKLLLNEEEHYSVVQFPASYQPNMVEMKGFKSVIWTAEECSVVAVTAQLDPTEAIAVEDGWVLLQISGVLDFALTGILTQIANPLAEAGVSIFALSTYNTDYVLLKAVDVERSLPVLAAAGHQVTTA</sequence>
<dbReference type="EMBL" id="JAEEGA010000015">
    <property type="protein sequence ID" value="MBP1043239.1"/>
    <property type="molecule type" value="Genomic_DNA"/>
</dbReference>
<comment type="caution">
    <text evidence="2">The sequence shown here is derived from an EMBL/GenBank/DDBJ whole genome shotgun (WGS) entry which is preliminary data.</text>
</comment>
<dbReference type="AlphaFoldDB" id="A0A940PE49"/>
<name>A0A940PE49_9ENTE</name>
<dbReference type="RefSeq" id="WP_209531052.1">
    <property type="nucleotide sequence ID" value="NZ_JAEEGA010000015.1"/>
</dbReference>
<keyword evidence="3" id="KW-1185">Reference proteome</keyword>
<dbReference type="InterPro" id="IPR016540">
    <property type="entry name" value="UCP008459"/>
</dbReference>
<proteinExistence type="predicted"/>
<dbReference type="InterPro" id="IPR051719">
    <property type="entry name" value="CASTOR_mTORC1"/>
</dbReference>
<evidence type="ECO:0000259" key="1">
    <source>
        <dbReference type="Pfam" id="PF13840"/>
    </source>
</evidence>
<dbReference type="InterPro" id="IPR045865">
    <property type="entry name" value="ACT-like_dom_sf"/>
</dbReference>
<dbReference type="SUPFAM" id="SSF55021">
    <property type="entry name" value="ACT-like"/>
    <property type="match status" value="1"/>
</dbReference>
<accession>A0A940PE49</accession>
<evidence type="ECO:0000313" key="2">
    <source>
        <dbReference type="EMBL" id="MBP1043239.1"/>
    </source>
</evidence>
<dbReference type="PANTHER" id="PTHR31131:SF6">
    <property type="entry name" value="CASTOR ACT DOMAIN-CONTAINING PROTEIN"/>
    <property type="match status" value="1"/>
</dbReference>
<feature type="domain" description="CASTOR ACT" evidence="1">
    <location>
        <begin position="57"/>
        <end position="117"/>
    </location>
</feature>
<organism evidence="2 3">
    <name type="scientific">Vagococcus allomyrinae</name>
    <dbReference type="NCBI Taxonomy" id="2794353"/>
    <lineage>
        <taxon>Bacteria</taxon>
        <taxon>Bacillati</taxon>
        <taxon>Bacillota</taxon>
        <taxon>Bacilli</taxon>
        <taxon>Lactobacillales</taxon>
        <taxon>Enterococcaceae</taxon>
        <taxon>Vagococcus</taxon>
    </lineage>
</organism>